<evidence type="ECO:0000259" key="1">
    <source>
        <dbReference type="Pfam" id="PF01030"/>
    </source>
</evidence>
<name>A0A2G5TXR6_9PELO</name>
<evidence type="ECO:0000313" key="3">
    <source>
        <dbReference type="Proteomes" id="UP000230233"/>
    </source>
</evidence>
<protein>
    <recommendedName>
        <fullName evidence="1">Receptor L-domain domain-containing protein</fullName>
    </recommendedName>
</protein>
<organism evidence="2 3">
    <name type="scientific">Caenorhabditis nigoni</name>
    <dbReference type="NCBI Taxonomy" id="1611254"/>
    <lineage>
        <taxon>Eukaryota</taxon>
        <taxon>Metazoa</taxon>
        <taxon>Ecdysozoa</taxon>
        <taxon>Nematoda</taxon>
        <taxon>Chromadorea</taxon>
        <taxon>Rhabditida</taxon>
        <taxon>Rhabditina</taxon>
        <taxon>Rhabditomorpha</taxon>
        <taxon>Rhabditoidea</taxon>
        <taxon>Rhabditidae</taxon>
        <taxon>Peloderinae</taxon>
        <taxon>Caenorhabditis</taxon>
    </lineage>
</organism>
<proteinExistence type="predicted"/>
<keyword evidence="3" id="KW-1185">Reference proteome</keyword>
<sequence>MDLSKFSNLKKVLGRIEVSRTQLTNLSFMGNLESLIVDINQNYGHLSIHDNPNLKFLGRNSLKKITPTDQSFNLIIVDNHPEFCLNTQEAQIFADISAVFHNEDKIYICPELTRTDGVKVCKIDNLDEGCHHVVGDVIIDENNEMDVWKFENVTHIYGNLVIRDTKELVDLSFLSSLGSVPPFPYISYIHFIEIRDNSQEIFKVQRDCLLIQAKTKTTIKYNGMGCSKLPGKKRNSVGSIYDYYDEDSSNVHFSLKYLCVCQLLIMFFIYK</sequence>
<dbReference type="PANTHER" id="PTHR21662:SF7">
    <property type="entry name" value="RECEPTOR L-DOMAIN DOMAIN-CONTAINING PROTEIN"/>
    <property type="match status" value="1"/>
</dbReference>
<dbReference type="EMBL" id="PDUG01000004">
    <property type="protein sequence ID" value="PIC32109.1"/>
    <property type="molecule type" value="Genomic_DNA"/>
</dbReference>
<dbReference type="Gene3D" id="3.80.20.20">
    <property type="entry name" value="Receptor L-domain"/>
    <property type="match status" value="2"/>
</dbReference>
<evidence type="ECO:0000313" key="2">
    <source>
        <dbReference type="EMBL" id="PIC32109.1"/>
    </source>
</evidence>
<dbReference type="AlphaFoldDB" id="A0A2G5TXR6"/>
<accession>A0A2G5TXR6</accession>
<dbReference type="PANTHER" id="PTHR21662">
    <property type="entry name" value="RECEPTOR PROTEIN-TYROSINE KINASE"/>
    <property type="match status" value="1"/>
</dbReference>
<dbReference type="Proteomes" id="UP000230233">
    <property type="component" value="Chromosome IV"/>
</dbReference>
<feature type="domain" description="Receptor L-domain" evidence="1">
    <location>
        <begin position="129"/>
        <end position="180"/>
    </location>
</feature>
<dbReference type="OrthoDB" id="5872946at2759"/>
<feature type="domain" description="Receptor L-domain" evidence="1">
    <location>
        <begin position="2"/>
        <end position="91"/>
    </location>
</feature>
<gene>
    <name evidence="2" type="primary">Cnig_chr_IV.g12570</name>
    <name evidence="2" type="ORF">B9Z55_012570</name>
</gene>
<dbReference type="Pfam" id="PF01030">
    <property type="entry name" value="Recep_L_domain"/>
    <property type="match status" value="2"/>
</dbReference>
<reference evidence="3" key="1">
    <citation type="submission" date="2017-10" db="EMBL/GenBank/DDBJ databases">
        <title>Rapid genome shrinkage in a self-fertile nematode reveals novel sperm competition proteins.</title>
        <authorList>
            <person name="Yin D."/>
            <person name="Schwarz E.M."/>
            <person name="Thomas C.G."/>
            <person name="Felde R.L."/>
            <person name="Korf I.F."/>
            <person name="Cutter A.D."/>
            <person name="Schartner C.M."/>
            <person name="Ralston E.J."/>
            <person name="Meyer B.J."/>
            <person name="Haag E.S."/>
        </authorList>
    </citation>
    <scope>NUCLEOTIDE SEQUENCE [LARGE SCALE GENOMIC DNA]</scope>
    <source>
        <strain evidence="3">JU1422</strain>
    </source>
</reference>
<comment type="caution">
    <text evidence="2">The sequence shown here is derived from an EMBL/GenBank/DDBJ whole genome shotgun (WGS) entry which is preliminary data.</text>
</comment>
<dbReference type="SUPFAM" id="SSF52058">
    <property type="entry name" value="L domain-like"/>
    <property type="match status" value="2"/>
</dbReference>
<dbReference type="InterPro" id="IPR053079">
    <property type="entry name" value="SPS2_domain"/>
</dbReference>
<dbReference type="InterPro" id="IPR036941">
    <property type="entry name" value="Rcpt_L-dom_sf"/>
</dbReference>
<dbReference type="InterPro" id="IPR000494">
    <property type="entry name" value="Rcpt_L-dom"/>
</dbReference>